<dbReference type="AlphaFoldDB" id="A0A5M6IF32"/>
<dbReference type="Proteomes" id="UP000324065">
    <property type="component" value="Unassembled WGS sequence"/>
</dbReference>
<feature type="chain" id="PRO_5024303590" evidence="1">
    <location>
        <begin position="23"/>
        <end position="220"/>
    </location>
</feature>
<gene>
    <name evidence="2" type="ORF">F1188_02680</name>
</gene>
<keyword evidence="3" id="KW-1185">Reference proteome</keyword>
<dbReference type="EMBL" id="VWPJ01000002">
    <property type="protein sequence ID" value="KAA5606843.1"/>
    <property type="molecule type" value="Genomic_DNA"/>
</dbReference>
<keyword evidence="1" id="KW-0732">Signal</keyword>
<proteinExistence type="predicted"/>
<organism evidence="2 3">
    <name type="scientific">Roseospira marina</name>
    <dbReference type="NCBI Taxonomy" id="140057"/>
    <lineage>
        <taxon>Bacteria</taxon>
        <taxon>Pseudomonadati</taxon>
        <taxon>Pseudomonadota</taxon>
        <taxon>Alphaproteobacteria</taxon>
        <taxon>Rhodospirillales</taxon>
        <taxon>Rhodospirillaceae</taxon>
        <taxon>Roseospira</taxon>
    </lineage>
</organism>
<feature type="signal peptide" evidence="1">
    <location>
        <begin position="1"/>
        <end position="22"/>
    </location>
</feature>
<accession>A0A5M6IF32</accession>
<evidence type="ECO:0000313" key="3">
    <source>
        <dbReference type="Proteomes" id="UP000324065"/>
    </source>
</evidence>
<evidence type="ECO:0000313" key="2">
    <source>
        <dbReference type="EMBL" id="KAA5606843.1"/>
    </source>
</evidence>
<evidence type="ECO:0000256" key="1">
    <source>
        <dbReference type="SAM" id="SignalP"/>
    </source>
</evidence>
<comment type="caution">
    <text evidence="2">The sequence shown here is derived from an EMBL/GenBank/DDBJ whole genome shotgun (WGS) entry which is preliminary data.</text>
</comment>
<dbReference type="RefSeq" id="WP_150060854.1">
    <property type="nucleotide sequence ID" value="NZ_JACHII010000003.1"/>
</dbReference>
<sequence length="220" mass="24089">MRFFRLVLAVSFLFGFSNTGHAQNCNSGASNYYSEYNFGETLSALRNGCTNTLGPRETVFIGGFFSSAFKKNCPLGISEDEESEVSSFVQATVFEMTGNPFSNQDPIRQNSETIQKASAFSAGQETFDKLGGCGNHFLPIISRGLYVYVTNLNSNNVYIDSCTGYEGGSNTDSYCKCLVKYGSKIIPNIASHRFDPSFSDMVGRNPLVAAGIMMQCKLEE</sequence>
<name>A0A5M6IF32_9PROT</name>
<reference evidence="2 3" key="1">
    <citation type="submission" date="2019-09" db="EMBL/GenBank/DDBJ databases">
        <title>Genome sequence of Roseospira marina, one of the more divergent members of the non-sulfur purple photosynthetic bacterial family, the Rhodospirillaceae.</title>
        <authorList>
            <person name="Meyer T."/>
            <person name="Kyndt J."/>
        </authorList>
    </citation>
    <scope>NUCLEOTIDE SEQUENCE [LARGE SCALE GENOMIC DNA]</scope>
    <source>
        <strain evidence="2 3">DSM 15113</strain>
    </source>
</reference>
<protein>
    <submittedName>
        <fullName evidence="2">Uncharacterized protein</fullName>
    </submittedName>
</protein>